<evidence type="ECO:0008006" key="4">
    <source>
        <dbReference type="Google" id="ProtNLM"/>
    </source>
</evidence>
<keyword evidence="3" id="KW-1185">Reference proteome</keyword>
<sequence length="512" mass="53383">MLGIALIPSFAAAQEEDPLAVIDWLTRPPLDIPVIPPDATPVAKPPVDEPPVTDDATRPRVQVQPLGAVTPDAAGLLAPGVTGFPLTLWRGTGFDTLTPLLQALDTGASPVMQRLMLRLLLAEANPPLGVPTAGAFLAARADKLKAMGAVDQALALVERAGIDGPDLFDVYFDLALLTDQTDAACTRLAAAPHLARDYAARVFCLARDGDWQAAATVLNTAALLGAISDDRAQLLALFLDPELAEEVDPPAIPRRPTPLDVRLYEALGLPIAPTDLPPGHSVRDLGGDAGWKAQIDAAERLTAVGALPPSRLFGFYLARRPSASGGVWDRVAAVQRLQTALDEGRDAAAGAALLRAWPMMRDARLDGAFAQHMAPALLNANLSGAAREVALDVTLLSDMYETAAAGLATGERAFAAALATGDSPGMDKAAATATEKAVARGFGTLPLPPALASLREEGKLGELILRAMALYLAGQTGDPREAGDAIATFRAVGLEDVARQAGFELLLLDRGA</sequence>
<dbReference type="Proteomes" id="UP000036938">
    <property type="component" value="Unassembled WGS sequence"/>
</dbReference>
<dbReference type="EMBL" id="AQQZ01000006">
    <property type="protein sequence ID" value="KNG93155.1"/>
    <property type="molecule type" value="Genomic_DNA"/>
</dbReference>
<evidence type="ECO:0000256" key="1">
    <source>
        <dbReference type="SAM" id="MobiDB-lite"/>
    </source>
</evidence>
<reference evidence="2 3" key="1">
    <citation type="journal article" date="2015" name="Int. J. Syst. Evol. Microbiol.">
        <title>Aestuariivita atlantica sp. nov., isolated from deep sea sediment of the Atlantic Ocean.</title>
        <authorList>
            <person name="Li G."/>
            <person name="Lai Q."/>
            <person name="Du Y."/>
            <person name="Liu X."/>
            <person name="Sun F."/>
            <person name="Shao Z."/>
        </authorList>
    </citation>
    <scope>NUCLEOTIDE SEQUENCE [LARGE SCALE GENOMIC DNA]</scope>
    <source>
        <strain evidence="2 3">22II-S11-z3</strain>
    </source>
</reference>
<dbReference type="AlphaFoldDB" id="A0A0L1JN17"/>
<evidence type="ECO:0000313" key="2">
    <source>
        <dbReference type="EMBL" id="KNG93155.1"/>
    </source>
</evidence>
<proteinExistence type="predicted"/>
<dbReference type="STRING" id="1317121.ATO11_13985"/>
<accession>A0A0L1JN17</accession>
<dbReference type="PATRIC" id="fig|1317121.7.peg.3519"/>
<evidence type="ECO:0000313" key="3">
    <source>
        <dbReference type="Proteomes" id="UP000036938"/>
    </source>
</evidence>
<organism evidence="2 3">
    <name type="scientific">Pseudaestuariivita atlantica</name>
    <dbReference type="NCBI Taxonomy" id="1317121"/>
    <lineage>
        <taxon>Bacteria</taxon>
        <taxon>Pseudomonadati</taxon>
        <taxon>Pseudomonadota</taxon>
        <taxon>Alphaproteobacteria</taxon>
        <taxon>Rhodobacterales</taxon>
        <taxon>Paracoccaceae</taxon>
        <taxon>Pseudaestuariivita</taxon>
    </lineage>
</organism>
<feature type="region of interest" description="Disordered" evidence="1">
    <location>
        <begin position="38"/>
        <end position="57"/>
    </location>
</feature>
<comment type="caution">
    <text evidence="2">The sequence shown here is derived from an EMBL/GenBank/DDBJ whole genome shotgun (WGS) entry which is preliminary data.</text>
</comment>
<gene>
    <name evidence="2" type="ORF">ATO11_13985</name>
</gene>
<protein>
    <recommendedName>
        <fullName evidence="4">Antifreeze glycopeptide</fullName>
    </recommendedName>
</protein>
<name>A0A0L1JN17_9RHOB</name>